<comment type="caution">
    <text evidence="1">The sequence shown here is derived from an EMBL/GenBank/DDBJ whole genome shotgun (WGS) entry which is preliminary data.</text>
</comment>
<dbReference type="RefSeq" id="WP_061524044.1">
    <property type="nucleotide sequence ID" value="NZ_JRHX01000030.1"/>
</dbReference>
<organism evidence="1 2">
    <name type="scientific">Acinetobacter venetianus</name>
    <dbReference type="NCBI Taxonomy" id="52133"/>
    <lineage>
        <taxon>Bacteria</taxon>
        <taxon>Pseudomonadati</taxon>
        <taxon>Pseudomonadota</taxon>
        <taxon>Gammaproteobacteria</taxon>
        <taxon>Moraxellales</taxon>
        <taxon>Moraxellaceae</taxon>
        <taxon>Acinetobacter</taxon>
    </lineage>
</organism>
<dbReference type="Proteomes" id="UP000075544">
    <property type="component" value="Unassembled WGS sequence"/>
</dbReference>
<dbReference type="EMBL" id="JRHX01000030">
    <property type="protein sequence ID" value="KXZ72126.1"/>
    <property type="molecule type" value="Genomic_DNA"/>
</dbReference>
<sequence length="309" mass="33650">MTMVNIRNEIGATFKMRTFKADGTTTKETEEFHNLVLDTGLQRMGIGAWVQRCYVGTGNSTPIASQTQLDATLASTSTVQSTVTGMNTTTKPYYYSIQKTYRFGEGVAAGNLTEVGLGWTVSGQNPCWNRALIKDANGNPTTLTVLSDEFLDVTVEIRIYPAETISGSFDFKNKLGEVISTHTYNGYVHMIHTTDGTNTPFEFDSLQLYTNASITDNPTANITGTSLGANNKTTTISTIIAPTTLRGAAKFTLTQGNGECSGFVVKLQGAHAAPISNVWYKAVIDPPITKTNEMEITWTIDLTWGRYVT</sequence>
<dbReference type="PATRIC" id="fig|52133.19.peg.759"/>
<protein>
    <submittedName>
        <fullName evidence="1">Uncharacterized protein</fullName>
    </submittedName>
</protein>
<reference evidence="1 2" key="1">
    <citation type="journal article" date="2016" name="Sci. Rep.">
        <title>Genomic and phenotypic characterization of the species Acinetobacter venetianus.</title>
        <authorList>
            <person name="Fondi M."/>
            <person name="Maida I."/>
            <person name="Perrin E."/>
            <person name="Orlandini V."/>
            <person name="La Torre L."/>
            <person name="Bosi E."/>
            <person name="Negroni A."/>
            <person name="Zanaroli G."/>
            <person name="Fava F."/>
            <person name="Decorosi F."/>
            <person name="Giovannetti L."/>
            <person name="Viti C."/>
            <person name="Vaneechoutte M."/>
            <person name="Dijkshoorn L."/>
            <person name="Fani R."/>
        </authorList>
    </citation>
    <scope>NUCLEOTIDE SEQUENCE [LARGE SCALE GENOMIC DNA]</scope>
    <source>
        <strain evidence="1 2">LUH13518</strain>
    </source>
</reference>
<accession>A0A150HY51</accession>
<evidence type="ECO:0000313" key="2">
    <source>
        <dbReference type="Proteomes" id="UP000075544"/>
    </source>
</evidence>
<name>A0A150HY51_9GAMM</name>
<evidence type="ECO:0000313" key="1">
    <source>
        <dbReference type="EMBL" id="KXZ72126.1"/>
    </source>
</evidence>
<dbReference type="AlphaFoldDB" id="A0A150HY51"/>
<proteinExistence type="predicted"/>
<gene>
    <name evidence="1" type="ORF">AVENLUH13518_00737</name>
</gene>